<organism evidence="2 3">
    <name type="scientific">Neurospora tetraspora</name>
    <dbReference type="NCBI Taxonomy" id="94610"/>
    <lineage>
        <taxon>Eukaryota</taxon>
        <taxon>Fungi</taxon>
        <taxon>Dikarya</taxon>
        <taxon>Ascomycota</taxon>
        <taxon>Pezizomycotina</taxon>
        <taxon>Sordariomycetes</taxon>
        <taxon>Sordariomycetidae</taxon>
        <taxon>Sordariales</taxon>
        <taxon>Sordariaceae</taxon>
        <taxon>Neurospora</taxon>
    </lineage>
</organism>
<reference evidence="2" key="1">
    <citation type="journal article" date="2023" name="Mol. Phylogenet. Evol.">
        <title>Genome-scale phylogeny and comparative genomics of the fungal order Sordariales.</title>
        <authorList>
            <person name="Hensen N."/>
            <person name="Bonometti L."/>
            <person name="Westerberg I."/>
            <person name="Brannstrom I.O."/>
            <person name="Guillou S."/>
            <person name="Cros-Aarteil S."/>
            <person name="Calhoun S."/>
            <person name="Haridas S."/>
            <person name="Kuo A."/>
            <person name="Mondo S."/>
            <person name="Pangilinan J."/>
            <person name="Riley R."/>
            <person name="LaButti K."/>
            <person name="Andreopoulos B."/>
            <person name="Lipzen A."/>
            <person name="Chen C."/>
            <person name="Yan M."/>
            <person name="Daum C."/>
            <person name="Ng V."/>
            <person name="Clum A."/>
            <person name="Steindorff A."/>
            <person name="Ohm R.A."/>
            <person name="Martin F."/>
            <person name="Silar P."/>
            <person name="Natvig D.O."/>
            <person name="Lalanne C."/>
            <person name="Gautier V."/>
            <person name="Ament-Velasquez S.L."/>
            <person name="Kruys A."/>
            <person name="Hutchinson M.I."/>
            <person name="Powell A.J."/>
            <person name="Barry K."/>
            <person name="Miller A.N."/>
            <person name="Grigoriev I.V."/>
            <person name="Debuchy R."/>
            <person name="Gladieux P."/>
            <person name="Hiltunen Thoren M."/>
            <person name="Johannesson H."/>
        </authorList>
    </citation>
    <scope>NUCLEOTIDE SEQUENCE</scope>
    <source>
        <strain evidence="2">CBS 560.94</strain>
    </source>
</reference>
<sequence>MTSIKASTTWEGLASSWFFVCWTRIKRGGYPRLSHPLLWNKHCFFFSFAFENINLDSIVRSWRDTAGLSPKNSPEKTQKNHNPPPWVFVARRWHLIQVDTLLQQELANCSTRYNHYIYFSEAVNFKHRGLGHLHLSQPVTQLLDQSVGHRQPPTSTYPQTPLNHRVLFQTRLLLSINQPVKPAGLPEDTYSRQTPHTHCTNFHPVLRSAETQLNPTSHHPTTHQKNMPRGRGSGYDFPKPIGACPPPKPSSGVGTGVSKGGSDDGSDGRDKEKGTGSSGSHGGNGSK</sequence>
<comment type="caution">
    <text evidence="2">The sequence shown here is derived from an EMBL/GenBank/DDBJ whole genome shotgun (WGS) entry which is preliminary data.</text>
</comment>
<reference evidence="2" key="2">
    <citation type="submission" date="2023-06" db="EMBL/GenBank/DDBJ databases">
        <authorList>
            <consortium name="Lawrence Berkeley National Laboratory"/>
            <person name="Haridas S."/>
            <person name="Hensen N."/>
            <person name="Bonometti L."/>
            <person name="Westerberg I."/>
            <person name="Brannstrom I.O."/>
            <person name="Guillou S."/>
            <person name="Cros-Aarteil S."/>
            <person name="Calhoun S."/>
            <person name="Kuo A."/>
            <person name="Mondo S."/>
            <person name="Pangilinan J."/>
            <person name="Riley R."/>
            <person name="Labutti K."/>
            <person name="Andreopoulos B."/>
            <person name="Lipzen A."/>
            <person name="Chen C."/>
            <person name="Yanf M."/>
            <person name="Daum C."/>
            <person name="Ng V."/>
            <person name="Clum A."/>
            <person name="Steindorff A."/>
            <person name="Ohm R."/>
            <person name="Martin F."/>
            <person name="Silar P."/>
            <person name="Natvig D."/>
            <person name="Lalanne C."/>
            <person name="Gautier V."/>
            <person name="Ament-Velasquez S.L."/>
            <person name="Kruys A."/>
            <person name="Hutchinson M.I."/>
            <person name="Powell A.J."/>
            <person name="Barry K."/>
            <person name="Miller A.N."/>
            <person name="Grigoriev I.V."/>
            <person name="Debuchy R."/>
            <person name="Gladieux P."/>
            <person name="Thoren M.H."/>
            <person name="Johannesson H."/>
        </authorList>
    </citation>
    <scope>NUCLEOTIDE SEQUENCE</scope>
    <source>
        <strain evidence="2">CBS 560.94</strain>
    </source>
</reference>
<keyword evidence="3" id="KW-1185">Reference proteome</keyword>
<gene>
    <name evidence="2" type="ORF">B0H65DRAFT_28663</name>
</gene>
<accession>A0AAE0JPC5</accession>
<protein>
    <submittedName>
        <fullName evidence="2">Uncharacterized protein</fullName>
    </submittedName>
</protein>
<name>A0AAE0JPC5_9PEZI</name>
<dbReference type="GeneID" id="87860104"/>
<proteinExistence type="predicted"/>
<feature type="compositionally biased region" description="Gly residues" evidence="1">
    <location>
        <begin position="276"/>
        <end position="287"/>
    </location>
</feature>
<evidence type="ECO:0000313" key="3">
    <source>
        <dbReference type="Proteomes" id="UP001278500"/>
    </source>
</evidence>
<dbReference type="EMBL" id="JAUEPP010000001">
    <property type="protein sequence ID" value="KAK3354903.1"/>
    <property type="molecule type" value="Genomic_DNA"/>
</dbReference>
<evidence type="ECO:0000313" key="2">
    <source>
        <dbReference type="EMBL" id="KAK3354903.1"/>
    </source>
</evidence>
<dbReference type="AlphaFoldDB" id="A0AAE0JPC5"/>
<feature type="region of interest" description="Disordered" evidence="1">
    <location>
        <begin position="213"/>
        <end position="287"/>
    </location>
</feature>
<evidence type="ECO:0000256" key="1">
    <source>
        <dbReference type="SAM" id="MobiDB-lite"/>
    </source>
</evidence>
<dbReference type="RefSeq" id="XP_062686281.1">
    <property type="nucleotide sequence ID" value="XM_062822950.1"/>
</dbReference>
<dbReference type="Proteomes" id="UP001278500">
    <property type="component" value="Unassembled WGS sequence"/>
</dbReference>